<keyword evidence="1" id="KW-0175">Coiled coil</keyword>
<accession>A0A370TEK7</accession>
<name>A0A370TEK7_9HELO</name>
<feature type="coiled-coil region" evidence="1">
    <location>
        <begin position="68"/>
        <end position="102"/>
    </location>
</feature>
<evidence type="ECO:0000256" key="1">
    <source>
        <dbReference type="SAM" id="Coils"/>
    </source>
</evidence>
<dbReference type="EMBL" id="NPIC01000009">
    <property type="protein sequence ID" value="RDL33119.1"/>
    <property type="molecule type" value="Genomic_DNA"/>
</dbReference>
<protein>
    <submittedName>
        <fullName evidence="2">Uncharacterized protein</fullName>
    </submittedName>
</protein>
<gene>
    <name evidence="2" type="ORF">BP5553_08558</name>
</gene>
<dbReference type="RefSeq" id="XP_031866612.1">
    <property type="nucleotide sequence ID" value="XM_032017181.1"/>
</dbReference>
<dbReference type="GeneID" id="43601407"/>
<keyword evidence="3" id="KW-1185">Reference proteome</keyword>
<reference evidence="2 3" key="1">
    <citation type="journal article" date="2018" name="IMA Fungus">
        <title>IMA Genome-F 9: Draft genome sequence of Annulohypoxylon stygium, Aspergillus mulundensis, Berkeleyomyces basicola (syn. Thielaviopsis basicola), Ceratocystis smalleyi, two Cercospora beticola strains, Coleophoma cylindrospora, Fusarium fracticaudum, Phialophora cf. hyalina, and Morchella septimelata.</title>
        <authorList>
            <person name="Wingfield B.D."/>
            <person name="Bills G.F."/>
            <person name="Dong Y."/>
            <person name="Huang W."/>
            <person name="Nel W.J."/>
            <person name="Swalarsk-Parry B.S."/>
            <person name="Vaghefi N."/>
            <person name="Wilken P.M."/>
            <person name="An Z."/>
            <person name="de Beer Z.W."/>
            <person name="De Vos L."/>
            <person name="Chen L."/>
            <person name="Duong T.A."/>
            <person name="Gao Y."/>
            <person name="Hammerbacher A."/>
            <person name="Kikkert J.R."/>
            <person name="Li Y."/>
            <person name="Li H."/>
            <person name="Li K."/>
            <person name="Li Q."/>
            <person name="Liu X."/>
            <person name="Ma X."/>
            <person name="Naidoo K."/>
            <person name="Pethybridge S.J."/>
            <person name="Sun J."/>
            <person name="Steenkamp E.T."/>
            <person name="van der Nest M.A."/>
            <person name="van Wyk S."/>
            <person name="Wingfield M.J."/>
            <person name="Xiong C."/>
            <person name="Yue Q."/>
            <person name="Zhang X."/>
        </authorList>
    </citation>
    <scope>NUCLEOTIDE SEQUENCE [LARGE SCALE GENOMIC DNA]</scope>
    <source>
        <strain evidence="2 3">BP 5553</strain>
    </source>
</reference>
<evidence type="ECO:0000313" key="3">
    <source>
        <dbReference type="Proteomes" id="UP000254866"/>
    </source>
</evidence>
<comment type="caution">
    <text evidence="2">The sequence shown here is derived from an EMBL/GenBank/DDBJ whole genome shotgun (WGS) entry which is preliminary data.</text>
</comment>
<sequence>MSTGGGQITDALLAKLAEKKVLYARLKADQGEQLAFIEDLKNKVDIVTQDALESSASSARNARGLSDAKSIGQVIEEVEGKLEALEGRIQEIQEEIEEFEELLKG</sequence>
<evidence type="ECO:0000313" key="2">
    <source>
        <dbReference type="EMBL" id="RDL33119.1"/>
    </source>
</evidence>
<dbReference type="Proteomes" id="UP000254866">
    <property type="component" value="Unassembled WGS sequence"/>
</dbReference>
<dbReference type="AlphaFoldDB" id="A0A370TEK7"/>
<organism evidence="2 3">
    <name type="scientific">Venustampulla echinocandica</name>
    <dbReference type="NCBI Taxonomy" id="2656787"/>
    <lineage>
        <taxon>Eukaryota</taxon>
        <taxon>Fungi</taxon>
        <taxon>Dikarya</taxon>
        <taxon>Ascomycota</taxon>
        <taxon>Pezizomycotina</taxon>
        <taxon>Leotiomycetes</taxon>
        <taxon>Helotiales</taxon>
        <taxon>Pleuroascaceae</taxon>
        <taxon>Venustampulla</taxon>
    </lineage>
</organism>
<proteinExistence type="predicted"/>